<dbReference type="RefSeq" id="WP_068844377.1">
    <property type="nucleotide sequence ID" value="NZ_FRBT01000006.1"/>
</dbReference>
<gene>
    <name evidence="1" type="ORF">SAMN05444484_1062</name>
</gene>
<sequence length="123" mass="14407">MITQFWILILVFFQTQNYSGQYKVVKIDAGAIFIEHNNYKAIIVYGNDSLVINKSYRKIKVGKKYYFNLPQKMEDKTRLNSGFIMLDSINGNKKIWDVKKDGPLPDIFFARNVKGLYVKEDLK</sequence>
<reference evidence="2" key="1">
    <citation type="submission" date="2016-11" db="EMBL/GenBank/DDBJ databases">
        <authorList>
            <person name="Varghese N."/>
            <person name="Submissions S."/>
        </authorList>
    </citation>
    <scope>NUCLEOTIDE SEQUENCE [LARGE SCALE GENOMIC DNA]</scope>
    <source>
        <strain evidence="2">DSM 24724</strain>
    </source>
</reference>
<dbReference type="Proteomes" id="UP000184028">
    <property type="component" value="Unassembled WGS sequence"/>
</dbReference>
<accession>A0A1M7IQ07</accession>
<dbReference type="EMBL" id="FRBT01000006">
    <property type="protein sequence ID" value="SHM42759.1"/>
    <property type="molecule type" value="Genomic_DNA"/>
</dbReference>
<dbReference type="STRING" id="946677.SAMN05444484_1062"/>
<dbReference type="OrthoDB" id="1376083at2"/>
<organism evidence="1 2">
    <name type="scientific">Flavobacterium chilense</name>
    <dbReference type="NCBI Taxonomy" id="946677"/>
    <lineage>
        <taxon>Bacteria</taxon>
        <taxon>Pseudomonadati</taxon>
        <taxon>Bacteroidota</taxon>
        <taxon>Flavobacteriia</taxon>
        <taxon>Flavobacteriales</taxon>
        <taxon>Flavobacteriaceae</taxon>
        <taxon>Flavobacterium</taxon>
    </lineage>
</organism>
<evidence type="ECO:0000313" key="1">
    <source>
        <dbReference type="EMBL" id="SHM42759.1"/>
    </source>
</evidence>
<keyword evidence="2" id="KW-1185">Reference proteome</keyword>
<protein>
    <submittedName>
        <fullName evidence="1">Uncharacterized protein</fullName>
    </submittedName>
</protein>
<name>A0A1M7IQ07_9FLAO</name>
<proteinExistence type="predicted"/>
<evidence type="ECO:0000313" key="2">
    <source>
        <dbReference type="Proteomes" id="UP000184028"/>
    </source>
</evidence>
<dbReference type="AlphaFoldDB" id="A0A1M7IQ07"/>